<protein>
    <submittedName>
        <fullName evidence="1">Uncharacterized protein</fullName>
    </submittedName>
</protein>
<keyword evidence="2" id="KW-1185">Reference proteome</keyword>
<reference evidence="1" key="1">
    <citation type="submission" date="2023-03" db="EMBL/GenBank/DDBJ databases">
        <title>Massive genome expansion in bonnet fungi (Mycena s.s.) driven by repeated elements and novel gene families across ecological guilds.</title>
        <authorList>
            <consortium name="Lawrence Berkeley National Laboratory"/>
            <person name="Harder C.B."/>
            <person name="Miyauchi S."/>
            <person name="Viragh M."/>
            <person name="Kuo A."/>
            <person name="Thoen E."/>
            <person name="Andreopoulos B."/>
            <person name="Lu D."/>
            <person name="Skrede I."/>
            <person name="Drula E."/>
            <person name="Henrissat B."/>
            <person name="Morin E."/>
            <person name="Kohler A."/>
            <person name="Barry K."/>
            <person name="LaButti K."/>
            <person name="Morin E."/>
            <person name="Salamov A."/>
            <person name="Lipzen A."/>
            <person name="Mereny Z."/>
            <person name="Hegedus B."/>
            <person name="Baldrian P."/>
            <person name="Stursova M."/>
            <person name="Weitz H."/>
            <person name="Taylor A."/>
            <person name="Grigoriev I.V."/>
            <person name="Nagy L.G."/>
            <person name="Martin F."/>
            <person name="Kauserud H."/>
        </authorList>
    </citation>
    <scope>NUCLEOTIDE SEQUENCE</scope>
    <source>
        <strain evidence="1">9284</strain>
    </source>
</reference>
<accession>A0AAD7BXN4</accession>
<dbReference type="Gene3D" id="1.25.10.10">
    <property type="entry name" value="Leucine-rich Repeat Variant"/>
    <property type="match status" value="1"/>
</dbReference>
<dbReference type="Proteomes" id="UP001221142">
    <property type="component" value="Unassembled WGS sequence"/>
</dbReference>
<comment type="caution">
    <text evidence="1">The sequence shown here is derived from an EMBL/GenBank/DDBJ whole genome shotgun (WGS) entry which is preliminary data.</text>
</comment>
<dbReference type="AlphaFoldDB" id="A0AAD7BXN4"/>
<dbReference type="InterPro" id="IPR016024">
    <property type="entry name" value="ARM-type_fold"/>
</dbReference>
<dbReference type="SUPFAM" id="SSF48371">
    <property type="entry name" value="ARM repeat"/>
    <property type="match status" value="1"/>
</dbReference>
<gene>
    <name evidence="1" type="ORF">FB45DRAFT_792630</name>
</gene>
<name>A0AAD7BXN4_9AGAR</name>
<evidence type="ECO:0000313" key="1">
    <source>
        <dbReference type="EMBL" id="KAJ7633221.1"/>
    </source>
</evidence>
<proteinExistence type="predicted"/>
<dbReference type="EMBL" id="JARKIF010000008">
    <property type="protein sequence ID" value="KAJ7633221.1"/>
    <property type="molecule type" value="Genomic_DNA"/>
</dbReference>
<organism evidence="1 2">
    <name type="scientific">Roridomyces roridus</name>
    <dbReference type="NCBI Taxonomy" id="1738132"/>
    <lineage>
        <taxon>Eukaryota</taxon>
        <taxon>Fungi</taxon>
        <taxon>Dikarya</taxon>
        <taxon>Basidiomycota</taxon>
        <taxon>Agaricomycotina</taxon>
        <taxon>Agaricomycetes</taxon>
        <taxon>Agaricomycetidae</taxon>
        <taxon>Agaricales</taxon>
        <taxon>Marasmiineae</taxon>
        <taxon>Mycenaceae</taxon>
        <taxon>Roridomyces</taxon>
    </lineage>
</organism>
<evidence type="ECO:0000313" key="2">
    <source>
        <dbReference type="Proteomes" id="UP001221142"/>
    </source>
</evidence>
<dbReference type="InterPro" id="IPR011989">
    <property type="entry name" value="ARM-like"/>
</dbReference>
<sequence>MQSFERANESQVSLVSWWSDSNPIGPTINLRTVVKPLVWLMYHRQALEYIRDNEFEPLTKAMLDIFCSYLDCKYVANRTKLRVWEHLAQRLSWDTAEAQRIAHSSVFQEIPQLLESPTARIRWKSAQVIAALTTNKSVVAPISDLNRIAEKLEPLLRDEDTAIVHSAMSALVQIALWSLENSALGYTRDTAPLTEEIVMNICASCLQSKHVGSAAKLIILRRLTQDVGAFDMGAQSILCSSMISEIPQLLESSNAEIRRATTELTTALTFSRFL</sequence>